<evidence type="ECO:0000256" key="1">
    <source>
        <dbReference type="ARBA" id="ARBA00004442"/>
    </source>
</evidence>
<dbReference type="AlphaFoldDB" id="A0A4Q9B567"/>
<protein>
    <submittedName>
        <fullName evidence="7">TolC family protein</fullName>
    </submittedName>
</protein>
<sequence length="344" mass="36419">MKRLAIPLLLGLPALAQPALDFPGAWEVALGQNPGYRNALISRESAAAELRALEADPGTLVLPLTQARQALALAEVAVAQRRLSLLQEVLAAYAALLEAQEREGVLRAQRALAERNLAVVRARKEVGNATELDLVRAEAELRAVALALEGLAAQRLALKRTLEAALGAGLPPGVRLAPLPEPGPPGLSLEELALGLEERLPALVEARQAVALAELQVRLADNDYTPRLALERARAGLEAARGSWANLRAQALSGLEAAHAQAQAAWNGVQTAREGLANQERALAVARSAFAAGTVSRLELEREEVALLQARQALLEAHNAYWRALAALGVAAGRDLTGFLEVGR</sequence>
<reference evidence="7 8" key="1">
    <citation type="submission" date="2019-02" db="EMBL/GenBank/DDBJ databases">
        <title>Thermus sp. a novel from hot spring.</title>
        <authorList>
            <person name="Zhao Z."/>
        </authorList>
    </citation>
    <scope>NUCLEOTIDE SEQUENCE [LARGE SCALE GENOMIC DNA]</scope>
    <source>
        <strain evidence="7 8">CFH 72773T</strain>
    </source>
</reference>
<feature type="signal peptide" evidence="6">
    <location>
        <begin position="1"/>
        <end position="16"/>
    </location>
</feature>
<dbReference type="InterPro" id="IPR051906">
    <property type="entry name" value="TolC-like"/>
</dbReference>
<evidence type="ECO:0000313" key="8">
    <source>
        <dbReference type="Proteomes" id="UP000292858"/>
    </source>
</evidence>
<evidence type="ECO:0000256" key="2">
    <source>
        <dbReference type="ARBA" id="ARBA00022452"/>
    </source>
</evidence>
<dbReference type="PANTHER" id="PTHR30026">
    <property type="entry name" value="OUTER MEMBRANE PROTEIN TOLC"/>
    <property type="match status" value="1"/>
</dbReference>
<evidence type="ECO:0000256" key="3">
    <source>
        <dbReference type="ARBA" id="ARBA00022692"/>
    </source>
</evidence>
<keyword evidence="3" id="KW-0812">Transmembrane</keyword>
<evidence type="ECO:0000256" key="4">
    <source>
        <dbReference type="ARBA" id="ARBA00023136"/>
    </source>
</evidence>
<keyword evidence="4" id="KW-0472">Membrane</keyword>
<dbReference type="GO" id="GO:1990281">
    <property type="term" value="C:efflux pump complex"/>
    <property type="evidence" value="ECO:0007669"/>
    <property type="project" value="TreeGrafter"/>
</dbReference>
<keyword evidence="2" id="KW-1134">Transmembrane beta strand</keyword>
<dbReference type="GO" id="GO:0015562">
    <property type="term" value="F:efflux transmembrane transporter activity"/>
    <property type="evidence" value="ECO:0007669"/>
    <property type="project" value="InterPro"/>
</dbReference>
<evidence type="ECO:0000256" key="5">
    <source>
        <dbReference type="ARBA" id="ARBA00023237"/>
    </source>
</evidence>
<feature type="chain" id="PRO_5021028586" evidence="6">
    <location>
        <begin position="17"/>
        <end position="344"/>
    </location>
</feature>
<dbReference type="GO" id="GO:0009279">
    <property type="term" value="C:cell outer membrane"/>
    <property type="evidence" value="ECO:0007669"/>
    <property type="project" value="UniProtKB-SubCell"/>
</dbReference>
<organism evidence="7 8">
    <name type="scientific">Thermus thermamylovorans</name>
    <dbReference type="NCBI Taxonomy" id="2509362"/>
    <lineage>
        <taxon>Bacteria</taxon>
        <taxon>Thermotogati</taxon>
        <taxon>Deinococcota</taxon>
        <taxon>Deinococci</taxon>
        <taxon>Thermales</taxon>
        <taxon>Thermaceae</taxon>
        <taxon>Thermus</taxon>
    </lineage>
</organism>
<keyword evidence="5" id="KW-0998">Cell outer membrane</keyword>
<name>A0A4Q9B567_9DEIN</name>
<comment type="caution">
    <text evidence="7">The sequence shown here is derived from an EMBL/GenBank/DDBJ whole genome shotgun (WGS) entry which is preliminary data.</text>
</comment>
<dbReference type="OrthoDB" id="24839at2"/>
<dbReference type="RefSeq" id="WP_130841263.1">
    <property type="nucleotide sequence ID" value="NZ_SIJL01000005.1"/>
</dbReference>
<gene>
    <name evidence="7" type="ORF">ETP66_05160</name>
</gene>
<accession>A0A4Q9B567</accession>
<evidence type="ECO:0000313" key="7">
    <source>
        <dbReference type="EMBL" id="TBH20805.1"/>
    </source>
</evidence>
<dbReference type="SUPFAM" id="SSF56954">
    <property type="entry name" value="Outer membrane efflux proteins (OEP)"/>
    <property type="match status" value="1"/>
</dbReference>
<dbReference type="PANTHER" id="PTHR30026:SF20">
    <property type="entry name" value="OUTER MEMBRANE PROTEIN TOLC"/>
    <property type="match status" value="1"/>
</dbReference>
<dbReference type="EMBL" id="SIJL01000005">
    <property type="protein sequence ID" value="TBH20805.1"/>
    <property type="molecule type" value="Genomic_DNA"/>
</dbReference>
<dbReference type="Gene3D" id="1.20.1600.10">
    <property type="entry name" value="Outer membrane efflux proteins (OEP)"/>
    <property type="match status" value="1"/>
</dbReference>
<comment type="subcellular location">
    <subcellularLocation>
        <location evidence="1">Cell outer membrane</location>
    </subcellularLocation>
</comment>
<keyword evidence="8" id="KW-1185">Reference proteome</keyword>
<dbReference type="GO" id="GO:0015288">
    <property type="term" value="F:porin activity"/>
    <property type="evidence" value="ECO:0007669"/>
    <property type="project" value="TreeGrafter"/>
</dbReference>
<proteinExistence type="predicted"/>
<keyword evidence="6" id="KW-0732">Signal</keyword>
<dbReference type="Proteomes" id="UP000292858">
    <property type="component" value="Unassembled WGS sequence"/>
</dbReference>
<evidence type="ECO:0000256" key="6">
    <source>
        <dbReference type="SAM" id="SignalP"/>
    </source>
</evidence>